<dbReference type="InterPro" id="IPR001214">
    <property type="entry name" value="SET_dom"/>
</dbReference>
<evidence type="ECO:0000256" key="4">
    <source>
        <dbReference type="PROSITE-ProRule" id="PRU00134"/>
    </source>
</evidence>
<gene>
    <name evidence="7" type="ORF">LY89DRAFT_199112</name>
</gene>
<dbReference type="Gene3D" id="2.170.270.10">
    <property type="entry name" value="SET domain"/>
    <property type="match status" value="1"/>
</dbReference>
<dbReference type="KEGG" id="psco:LY89DRAFT_199112"/>
<accession>A0A194WYI8</accession>
<dbReference type="GO" id="GO:0008270">
    <property type="term" value="F:zinc ion binding"/>
    <property type="evidence" value="ECO:0007669"/>
    <property type="project" value="UniProtKB-KW"/>
</dbReference>
<dbReference type="InParanoid" id="A0A194WYI8"/>
<evidence type="ECO:0000256" key="3">
    <source>
        <dbReference type="ARBA" id="ARBA00022833"/>
    </source>
</evidence>
<dbReference type="PANTHER" id="PTHR12197">
    <property type="entry name" value="HISTONE-LYSINE N-METHYLTRANSFERASE SMYD"/>
    <property type="match status" value="1"/>
</dbReference>
<dbReference type="PROSITE" id="PS50865">
    <property type="entry name" value="ZF_MYND_2"/>
    <property type="match status" value="1"/>
</dbReference>
<dbReference type="Proteomes" id="UP000070700">
    <property type="component" value="Unassembled WGS sequence"/>
</dbReference>
<dbReference type="CDD" id="cd20071">
    <property type="entry name" value="SET_SMYD"/>
    <property type="match status" value="1"/>
</dbReference>
<evidence type="ECO:0000259" key="6">
    <source>
        <dbReference type="PROSITE" id="PS50865"/>
    </source>
</evidence>
<keyword evidence="8" id="KW-1185">Reference proteome</keyword>
<evidence type="ECO:0000313" key="7">
    <source>
        <dbReference type="EMBL" id="KUJ13031.1"/>
    </source>
</evidence>
<dbReference type="Gene3D" id="1.10.220.160">
    <property type="match status" value="1"/>
</dbReference>
<dbReference type="Gene3D" id="6.10.140.2220">
    <property type="match status" value="1"/>
</dbReference>
<name>A0A194WYI8_MOLSC</name>
<dbReference type="AlphaFoldDB" id="A0A194WYI8"/>
<dbReference type="PANTHER" id="PTHR12197:SF251">
    <property type="entry name" value="EG:BACR7C10.4 PROTEIN"/>
    <property type="match status" value="1"/>
</dbReference>
<keyword evidence="3" id="KW-0862">Zinc</keyword>
<proteinExistence type="predicted"/>
<keyword evidence="1" id="KW-0479">Metal-binding</keyword>
<feature type="domain" description="SET" evidence="5">
    <location>
        <begin position="24"/>
        <end position="282"/>
    </location>
</feature>
<dbReference type="RefSeq" id="XP_018067386.1">
    <property type="nucleotide sequence ID" value="XM_018205771.1"/>
</dbReference>
<dbReference type="Pfam" id="PF01753">
    <property type="entry name" value="zf-MYND"/>
    <property type="match status" value="1"/>
</dbReference>
<evidence type="ECO:0000256" key="1">
    <source>
        <dbReference type="ARBA" id="ARBA00022723"/>
    </source>
</evidence>
<dbReference type="InterPro" id="IPR002893">
    <property type="entry name" value="Znf_MYND"/>
</dbReference>
<keyword evidence="2 4" id="KW-0863">Zinc-finger</keyword>
<dbReference type="GeneID" id="28815497"/>
<dbReference type="PROSITE" id="PS50280">
    <property type="entry name" value="SET"/>
    <property type="match status" value="1"/>
</dbReference>
<dbReference type="OrthoDB" id="3562585at2759"/>
<sequence length="379" mass="42686">MASQNAGSGAQVKRSIPARVQCSGSLEMKESSMYSGIGIYTAKDIEENELIFSIKNPVLAVITNVEDGYKTACDNCFAALFKELRTVTNPQLAFKACSACKIAHYCSKQCQKAAWKHHHKHECQTYATSDIGDIIYVAPIRLLVRMLCLYTSNTIPKDLWNEFLSLPSEKKYRIEESRNAIKEIAQFMSGVTNLPQSLVVETFSTVIHNQRDIYLPTLRLHSKTDPLATGTMGFMGDCIDPFASLIKHSCDGNTWLVFEGTELRCRAMRRIQAGTELTMSYIRPSTPSFIERREKLRQTWNIDCKCSLCQYPSPEPLGDLKKQLTRYNTHPKEGITFTNQQPTLDEIQKDIEQMKAAGFGAATLPMLALHRLALWAHLS</sequence>
<dbReference type="Pfam" id="PF00856">
    <property type="entry name" value="SET"/>
    <property type="match status" value="1"/>
</dbReference>
<organism evidence="7 8">
    <name type="scientific">Mollisia scopiformis</name>
    <name type="common">Conifer needle endophyte fungus</name>
    <name type="synonym">Phialocephala scopiformis</name>
    <dbReference type="NCBI Taxonomy" id="149040"/>
    <lineage>
        <taxon>Eukaryota</taxon>
        <taxon>Fungi</taxon>
        <taxon>Dikarya</taxon>
        <taxon>Ascomycota</taxon>
        <taxon>Pezizomycotina</taxon>
        <taxon>Leotiomycetes</taxon>
        <taxon>Helotiales</taxon>
        <taxon>Mollisiaceae</taxon>
        <taxon>Mollisia</taxon>
    </lineage>
</organism>
<evidence type="ECO:0000313" key="8">
    <source>
        <dbReference type="Proteomes" id="UP000070700"/>
    </source>
</evidence>
<evidence type="ECO:0000259" key="5">
    <source>
        <dbReference type="PROSITE" id="PS50280"/>
    </source>
</evidence>
<protein>
    <submittedName>
        <fullName evidence="7">SET domain-containing protein</fullName>
    </submittedName>
</protein>
<dbReference type="InterPro" id="IPR050869">
    <property type="entry name" value="H3K4_H4K5_MeTrfase"/>
</dbReference>
<dbReference type="FunCoup" id="A0A194WYI8">
    <property type="interactions" value="668"/>
</dbReference>
<dbReference type="GO" id="GO:0005634">
    <property type="term" value="C:nucleus"/>
    <property type="evidence" value="ECO:0007669"/>
    <property type="project" value="TreeGrafter"/>
</dbReference>
<evidence type="ECO:0000256" key="2">
    <source>
        <dbReference type="ARBA" id="ARBA00022771"/>
    </source>
</evidence>
<reference evidence="7 8" key="1">
    <citation type="submission" date="2015-10" db="EMBL/GenBank/DDBJ databases">
        <title>Full genome of DAOMC 229536 Phialocephala scopiformis, a fungal endophyte of spruce producing the potent anti-insectan compound rugulosin.</title>
        <authorList>
            <consortium name="DOE Joint Genome Institute"/>
            <person name="Walker A.K."/>
            <person name="Frasz S.L."/>
            <person name="Seifert K.A."/>
            <person name="Miller J.D."/>
            <person name="Mondo S.J."/>
            <person name="Labutti K."/>
            <person name="Lipzen A."/>
            <person name="Dockter R."/>
            <person name="Kennedy M."/>
            <person name="Grigoriev I.V."/>
            <person name="Spatafora J.W."/>
        </authorList>
    </citation>
    <scope>NUCLEOTIDE SEQUENCE [LARGE SCALE GENOMIC DNA]</scope>
    <source>
        <strain evidence="7 8">CBS 120377</strain>
    </source>
</reference>
<dbReference type="EMBL" id="KQ947423">
    <property type="protein sequence ID" value="KUJ13031.1"/>
    <property type="molecule type" value="Genomic_DNA"/>
</dbReference>
<dbReference type="InterPro" id="IPR046341">
    <property type="entry name" value="SET_dom_sf"/>
</dbReference>
<feature type="domain" description="MYND-type" evidence="6">
    <location>
        <begin position="73"/>
        <end position="123"/>
    </location>
</feature>
<dbReference type="SUPFAM" id="SSF82199">
    <property type="entry name" value="SET domain"/>
    <property type="match status" value="1"/>
</dbReference>